<comment type="catalytic activity">
    <reaction evidence="8">
        <text>L-glutamine + H2O = L-glutamate + NH4(+)</text>
        <dbReference type="Rhea" id="RHEA:15889"/>
        <dbReference type="ChEBI" id="CHEBI:15377"/>
        <dbReference type="ChEBI" id="CHEBI:28938"/>
        <dbReference type="ChEBI" id="CHEBI:29985"/>
        <dbReference type="ChEBI" id="CHEBI:58359"/>
        <dbReference type="EC" id="3.5.1.2"/>
    </reaction>
</comment>
<evidence type="ECO:0000256" key="1">
    <source>
        <dbReference type="ARBA" id="ARBA00022490"/>
    </source>
</evidence>
<dbReference type="AlphaFoldDB" id="F7YWV8"/>
<evidence type="ECO:0000256" key="4">
    <source>
        <dbReference type="ARBA" id="ARBA00022755"/>
    </source>
</evidence>
<comment type="subunit">
    <text evidence="8">Part of the FGAM synthase complex composed of 1 PurL, 1 PurQ and 2 PurS subunits.</text>
</comment>
<dbReference type="NCBIfam" id="NF002957">
    <property type="entry name" value="PRK03619.1"/>
    <property type="match status" value="1"/>
</dbReference>
<dbReference type="PROSITE" id="PS51273">
    <property type="entry name" value="GATASE_TYPE_1"/>
    <property type="match status" value="1"/>
</dbReference>
<evidence type="ECO:0000256" key="5">
    <source>
        <dbReference type="ARBA" id="ARBA00022801"/>
    </source>
</evidence>
<name>F7YWV8_9THEM</name>
<keyword evidence="4 8" id="KW-0658">Purine biosynthesis</keyword>
<proteinExistence type="inferred from homology"/>
<gene>
    <name evidence="8" type="primary">purQ</name>
    <name evidence="9" type="ORF">Theth_0457</name>
</gene>
<dbReference type="RefSeq" id="WP_013931773.1">
    <property type="nucleotide sequence ID" value="NC_015707.1"/>
</dbReference>
<keyword evidence="10" id="KW-1185">Reference proteome</keyword>
<dbReference type="HAMAP" id="MF_00421">
    <property type="entry name" value="PurQ"/>
    <property type="match status" value="1"/>
</dbReference>
<comment type="catalytic activity">
    <reaction evidence="8">
        <text>N(2)-formyl-N(1)-(5-phospho-beta-D-ribosyl)glycinamide + L-glutamine + ATP + H2O = 2-formamido-N(1)-(5-O-phospho-beta-D-ribosyl)acetamidine + L-glutamate + ADP + phosphate + H(+)</text>
        <dbReference type="Rhea" id="RHEA:17129"/>
        <dbReference type="ChEBI" id="CHEBI:15377"/>
        <dbReference type="ChEBI" id="CHEBI:15378"/>
        <dbReference type="ChEBI" id="CHEBI:29985"/>
        <dbReference type="ChEBI" id="CHEBI:30616"/>
        <dbReference type="ChEBI" id="CHEBI:43474"/>
        <dbReference type="ChEBI" id="CHEBI:58359"/>
        <dbReference type="ChEBI" id="CHEBI:147286"/>
        <dbReference type="ChEBI" id="CHEBI:147287"/>
        <dbReference type="ChEBI" id="CHEBI:456216"/>
        <dbReference type="EC" id="6.3.5.3"/>
    </reaction>
</comment>
<dbReference type="Proteomes" id="UP000006804">
    <property type="component" value="Chromosome"/>
</dbReference>
<dbReference type="PANTHER" id="PTHR47552:SF1">
    <property type="entry name" value="PHOSPHORIBOSYLFORMYLGLYCINAMIDINE SYNTHASE SUBUNIT PURQ"/>
    <property type="match status" value="1"/>
</dbReference>
<reference evidence="9 10" key="1">
    <citation type="submission" date="2010-11" db="EMBL/GenBank/DDBJ databases">
        <title>The complete genome of Thermotoga thermarum DSM 5069.</title>
        <authorList>
            <consortium name="US DOE Joint Genome Institute (JGI-PGF)"/>
            <person name="Lucas S."/>
            <person name="Copeland A."/>
            <person name="Lapidus A."/>
            <person name="Bruce D."/>
            <person name="Goodwin L."/>
            <person name="Pitluck S."/>
            <person name="Kyrpides N."/>
            <person name="Mavromatis K."/>
            <person name="Ivanova N."/>
            <person name="Zeytun A."/>
            <person name="Brettin T."/>
            <person name="Detter J.C."/>
            <person name="Tapia R."/>
            <person name="Han C."/>
            <person name="Land M."/>
            <person name="Hauser L."/>
            <person name="Markowitz V."/>
            <person name="Cheng J.-F."/>
            <person name="Hugenholtz P."/>
            <person name="Woyke T."/>
            <person name="Wu D."/>
            <person name="Spring S."/>
            <person name="Schroeder M."/>
            <person name="Brambilla E."/>
            <person name="Klenk H.-P."/>
            <person name="Eisen J.A."/>
        </authorList>
    </citation>
    <scope>NUCLEOTIDE SEQUENCE [LARGE SCALE GENOMIC DNA]</scope>
    <source>
        <strain evidence="9 10">DSM 5069</strain>
    </source>
</reference>
<organism evidence="9 10">
    <name type="scientific">Pseudothermotoga thermarum DSM 5069</name>
    <dbReference type="NCBI Taxonomy" id="688269"/>
    <lineage>
        <taxon>Bacteria</taxon>
        <taxon>Thermotogati</taxon>
        <taxon>Thermotogota</taxon>
        <taxon>Thermotogae</taxon>
        <taxon>Thermotogales</taxon>
        <taxon>Thermotogaceae</taxon>
        <taxon>Pseudothermotoga</taxon>
    </lineage>
</organism>
<dbReference type="Pfam" id="PF13507">
    <property type="entry name" value="GATase_5"/>
    <property type="match status" value="1"/>
</dbReference>
<evidence type="ECO:0000256" key="6">
    <source>
        <dbReference type="ARBA" id="ARBA00022840"/>
    </source>
</evidence>
<accession>F7YWV8</accession>
<dbReference type="KEGG" id="tta:Theth_0457"/>
<evidence type="ECO:0000256" key="7">
    <source>
        <dbReference type="ARBA" id="ARBA00022962"/>
    </source>
</evidence>
<feature type="active site" evidence="8">
    <location>
        <position position="200"/>
    </location>
</feature>
<dbReference type="Gene3D" id="3.40.50.880">
    <property type="match status" value="1"/>
</dbReference>
<keyword evidence="5 8" id="KW-0378">Hydrolase</keyword>
<dbReference type="eggNOG" id="COG0047">
    <property type="taxonomic scope" value="Bacteria"/>
</dbReference>
<dbReference type="PANTHER" id="PTHR47552">
    <property type="entry name" value="PHOSPHORIBOSYLFORMYLGLYCINAMIDINE SYNTHASE SUBUNIT PURQ"/>
    <property type="match status" value="1"/>
</dbReference>
<dbReference type="UniPathway" id="UPA00074">
    <property type="reaction ID" value="UER00128"/>
</dbReference>
<keyword evidence="6 8" id="KW-0067">ATP-binding</keyword>
<comment type="subcellular location">
    <subcellularLocation>
        <location evidence="8">Cytoplasm</location>
    </subcellularLocation>
</comment>
<dbReference type="PIRSF" id="PIRSF001586">
    <property type="entry name" value="FGAM_synth_I"/>
    <property type="match status" value="1"/>
</dbReference>
<dbReference type="STRING" id="688269.Theth_0457"/>
<dbReference type="GO" id="GO:0005524">
    <property type="term" value="F:ATP binding"/>
    <property type="evidence" value="ECO:0007669"/>
    <property type="project" value="UniProtKB-KW"/>
</dbReference>
<dbReference type="PATRIC" id="fig|688269.3.peg.469"/>
<dbReference type="CDD" id="cd01740">
    <property type="entry name" value="GATase1_FGAR_AT"/>
    <property type="match status" value="1"/>
</dbReference>
<evidence type="ECO:0000256" key="2">
    <source>
        <dbReference type="ARBA" id="ARBA00022598"/>
    </source>
</evidence>
<dbReference type="OrthoDB" id="9804441at2"/>
<dbReference type="GO" id="GO:0005737">
    <property type="term" value="C:cytoplasm"/>
    <property type="evidence" value="ECO:0007669"/>
    <property type="project" value="UniProtKB-SubCell"/>
</dbReference>
<dbReference type="NCBIfam" id="TIGR01737">
    <property type="entry name" value="FGAM_synth_I"/>
    <property type="match status" value="1"/>
</dbReference>
<evidence type="ECO:0000313" key="9">
    <source>
        <dbReference type="EMBL" id="AEH50550.1"/>
    </source>
</evidence>
<keyword evidence="1 8" id="KW-0963">Cytoplasm</keyword>
<dbReference type="HOGENOM" id="CLU_001031_3_1_0"/>
<keyword evidence="2 8" id="KW-0436">Ligase</keyword>
<comment type="pathway">
    <text evidence="8">Purine metabolism; IMP biosynthesis via de novo pathway; 5-amino-1-(5-phospho-D-ribosyl)imidazole from N(2)-formyl-N(1)-(5-phospho-D-ribosyl)glycinamide: step 1/2.</text>
</comment>
<dbReference type="EC" id="6.3.5.3" evidence="8"/>
<dbReference type="EC" id="3.5.1.2" evidence="8"/>
<dbReference type="EMBL" id="CP002351">
    <property type="protein sequence ID" value="AEH50550.1"/>
    <property type="molecule type" value="Genomic_DNA"/>
</dbReference>
<dbReference type="GO" id="GO:0004359">
    <property type="term" value="F:glutaminase activity"/>
    <property type="evidence" value="ECO:0007669"/>
    <property type="project" value="UniProtKB-EC"/>
</dbReference>
<evidence type="ECO:0000313" key="10">
    <source>
        <dbReference type="Proteomes" id="UP000006804"/>
    </source>
</evidence>
<feature type="active site" evidence="8">
    <location>
        <position position="202"/>
    </location>
</feature>
<dbReference type="GO" id="GO:0006189">
    <property type="term" value="P:'de novo' IMP biosynthetic process"/>
    <property type="evidence" value="ECO:0007669"/>
    <property type="project" value="UniProtKB-UniRule"/>
</dbReference>
<protein>
    <recommendedName>
        <fullName evidence="8">Phosphoribosylformylglycinamidine synthase subunit PurQ</fullName>
        <shortName evidence="8">FGAM synthase</shortName>
        <ecNumber evidence="8">6.3.5.3</ecNumber>
    </recommendedName>
    <alternativeName>
        <fullName evidence="8">Formylglycinamide ribonucleotide amidotransferase subunit I</fullName>
        <shortName evidence="8">FGAR amidotransferase I</shortName>
        <shortName evidence="8">FGAR-AT I</shortName>
    </alternativeName>
    <alternativeName>
        <fullName evidence="8">Glutaminase PurQ</fullName>
        <ecNumber evidence="8">3.5.1.2</ecNumber>
    </alternativeName>
    <alternativeName>
        <fullName evidence="8">Phosphoribosylformylglycinamidine synthase subunit I</fullName>
    </alternativeName>
</protein>
<feature type="active site" description="Nucleophile" evidence="8">
    <location>
        <position position="87"/>
    </location>
</feature>
<dbReference type="InterPro" id="IPR029062">
    <property type="entry name" value="Class_I_gatase-like"/>
</dbReference>
<sequence>MRCAVVVFPGSNCDADAFHVAKYVLGFDTQYVFHKESFHPDDFDLIILPGGFSYGDYLRPGAIARFSPVMNSVVQAAKNGCFVLGICNGFQILTEAGLLKGVLLRNKDLRFHCHDVYLRVERNDTPFTCLYKQGEVVRMSIAHGEGNYYVDDLSSILDKVVFRYCDKYGRITQEANPNGSVLNIAGVINDSMNVLGLMPHPERCAEEILGSTDGRKLFESLAYYLERRKVRC</sequence>
<dbReference type="InterPro" id="IPR010075">
    <property type="entry name" value="PRibForGlyAmidine_synth_PurQ"/>
</dbReference>
<keyword evidence="3 8" id="KW-0547">Nucleotide-binding</keyword>
<evidence type="ECO:0000256" key="8">
    <source>
        <dbReference type="HAMAP-Rule" id="MF_00421"/>
    </source>
</evidence>
<evidence type="ECO:0000256" key="3">
    <source>
        <dbReference type="ARBA" id="ARBA00022741"/>
    </source>
</evidence>
<keyword evidence="7 8" id="KW-0315">Glutamine amidotransferase</keyword>
<dbReference type="SMART" id="SM01211">
    <property type="entry name" value="GATase_5"/>
    <property type="match status" value="1"/>
</dbReference>
<comment type="function">
    <text evidence="8">Part of the phosphoribosylformylglycinamidine synthase complex involved in the purines biosynthetic pathway. Catalyzes the ATP-dependent conversion of formylglycinamide ribonucleotide (FGAR) and glutamine to yield formylglycinamidine ribonucleotide (FGAM) and glutamate. The FGAM synthase complex is composed of three subunits. PurQ produces an ammonia molecule by converting glutamine to glutamate. PurL transfers the ammonia molecule to FGAR to form FGAM in an ATP-dependent manner. PurS interacts with PurQ and PurL and is thought to assist in the transfer of the ammonia molecule from PurQ to PurL.</text>
</comment>
<dbReference type="SUPFAM" id="SSF52317">
    <property type="entry name" value="Class I glutamine amidotransferase-like"/>
    <property type="match status" value="1"/>
</dbReference>
<dbReference type="GO" id="GO:0004642">
    <property type="term" value="F:phosphoribosylformylglycinamidine synthase activity"/>
    <property type="evidence" value="ECO:0007669"/>
    <property type="project" value="UniProtKB-UniRule"/>
</dbReference>